<evidence type="ECO:0000313" key="2">
    <source>
        <dbReference type="Proteomes" id="UP000831947"/>
    </source>
</evidence>
<accession>A0ABY4PFJ0</accession>
<dbReference type="RefSeq" id="WP_249513485.1">
    <property type="nucleotide sequence ID" value="NZ_CP093365.1"/>
</dbReference>
<reference evidence="1 2" key="1">
    <citation type="journal article" date="2022" name="Int. J. Syst. Evol. Microbiol.">
        <title>Apilactobacillus apisilvae sp. nov., Nicolia spurrieriana gen. nov. sp. nov., Bombilactobacillus folatiphilus sp. nov. and Bombilactobacillus thymidiniphilus sp. nov., four new lactic acid bacterial isolates from stingless bees Tetragonula carbonaria and Austroplebeia australis.</title>
        <authorList>
            <person name="Oliphant S.A."/>
            <person name="Watson-Haigh N.S."/>
            <person name="Sumby K.M."/>
            <person name="Gardner J."/>
            <person name="Groom S."/>
            <person name="Jiranek V."/>
        </authorList>
    </citation>
    <scope>NUCLEOTIDE SEQUENCE [LARGE SCALE GENOMIC DNA]</scope>
    <source>
        <strain evidence="1 2">SG4_A1</strain>
    </source>
</reference>
<gene>
    <name evidence="1" type="ORF">MOO47_03895</name>
</gene>
<dbReference type="Proteomes" id="UP000831947">
    <property type="component" value="Chromosome"/>
</dbReference>
<evidence type="ECO:0008006" key="3">
    <source>
        <dbReference type="Google" id="ProtNLM"/>
    </source>
</evidence>
<dbReference type="EMBL" id="CP093365">
    <property type="protein sequence ID" value="UQS84301.1"/>
    <property type="molecule type" value="Genomic_DNA"/>
</dbReference>
<organism evidence="1 2">
    <name type="scientific">Bombilactobacillus thymidiniphilus</name>
    <dbReference type="NCBI Taxonomy" id="2923363"/>
    <lineage>
        <taxon>Bacteria</taxon>
        <taxon>Bacillati</taxon>
        <taxon>Bacillota</taxon>
        <taxon>Bacilli</taxon>
        <taxon>Lactobacillales</taxon>
        <taxon>Lactobacillaceae</taxon>
        <taxon>Bombilactobacillus</taxon>
    </lineage>
</organism>
<sequence>MQENLSRLNQAFSDLVNDFKSDVDNSDSAVLDSEHLSDLSKMIKSVEKINQKTLADLNKEVQMASGAGAAVATFNSVAAKDLNALGKKVTKTNEQLKTFNGKKLSTTLQDIKTVDKNIKDILDAAGGAEKDNKGLAYFKLSQSKIAQKEILDKMKAVTDSKLYKLIKEALSTNTKEAWLRLFDSSELMRFIEKSPNNEKLFFEIGLNIEKYQNIILPEFVIEKFNKIGKYMGYLSDGLGKGFAEFGIDKLSTFGGTFGKILGSSYVSVGLDFGDNFIKDYKKQNKKKHSISRATSDSTIDTVFGNASIVGGTALGAEIGSVFGPEGTVLGGAIGLGASAVVVGAKKLDPNIVKDTKKAAHNLEVGVGKTTKNAWNNTKKFFGSL</sequence>
<keyword evidence="2" id="KW-1185">Reference proteome</keyword>
<evidence type="ECO:0000313" key="1">
    <source>
        <dbReference type="EMBL" id="UQS84301.1"/>
    </source>
</evidence>
<proteinExistence type="predicted"/>
<protein>
    <recommendedName>
        <fullName evidence="3">LXG domain-containing protein</fullName>
    </recommendedName>
</protein>
<name>A0ABY4PFJ0_9LACO</name>